<evidence type="ECO:0000256" key="3">
    <source>
        <dbReference type="ARBA" id="ARBA00008562"/>
    </source>
</evidence>
<dbReference type="Gene3D" id="1.20.58.100">
    <property type="entry name" value="Fumarate reductase/succinate dehydrogenase flavoprotein-like, C-terminal domain"/>
    <property type="match status" value="1"/>
</dbReference>
<gene>
    <name evidence="16" type="primary">nadB</name>
    <name evidence="15" type="ORF">C1O36_07375</name>
    <name evidence="16" type="ORF">NCTC12218_00186</name>
</gene>
<evidence type="ECO:0000313" key="18">
    <source>
        <dbReference type="Proteomes" id="UP000572988"/>
    </source>
</evidence>
<dbReference type="EMBL" id="POVK01000022">
    <property type="protein sequence ID" value="NHA34336.1"/>
    <property type="molecule type" value="Genomic_DNA"/>
</dbReference>
<dbReference type="InterPro" id="IPR005288">
    <property type="entry name" value="NadB"/>
</dbReference>
<evidence type="ECO:0000256" key="7">
    <source>
        <dbReference type="ARBA" id="ARBA00022642"/>
    </source>
</evidence>
<evidence type="ECO:0000313" key="17">
    <source>
        <dbReference type="Proteomes" id="UP000264146"/>
    </source>
</evidence>
<dbReference type="EMBL" id="LR962863">
    <property type="protein sequence ID" value="CAD7358605.1"/>
    <property type="molecule type" value="Genomic_DNA"/>
</dbReference>
<evidence type="ECO:0000256" key="4">
    <source>
        <dbReference type="ARBA" id="ARBA00012173"/>
    </source>
</evidence>
<evidence type="ECO:0000256" key="6">
    <source>
        <dbReference type="ARBA" id="ARBA00022630"/>
    </source>
</evidence>
<dbReference type="SUPFAM" id="SSF51905">
    <property type="entry name" value="FAD/NAD(P)-binding domain"/>
    <property type="match status" value="1"/>
</dbReference>
<evidence type="ECO:0000256" key="10">
    <source>
        <dbReference type="ARBA" id="ARBA00030386"/>
    </source>
</evidence>
<dbReference type="RefSeq" id="WP_016425901.1">
    <property type="nucleotide sequence ID" value="NZ_CABKRV010000002.1"/>
</dbReference>
<dbReference type="GO" id="GO:0033765">
    <property type="term" value="F:steroid dehydrogenase activity, acting on the CH-CH group of donors"/>
    <property type="evidence" value="ECO:0007669"/>
    <property type="project" value="UniProtKB-ARBA"/>
</dbReference>
<evidence type="ECO:0000256" key="8">
    <source>
        <dbReference type="ARBA" id="ARBA00022827"/>
    </source>
</evidence>
<comment type="pathway">
    <text evidence="2">Cofactor biosynthesis; NAD(+) biosynthesis; iminoaspartate from L-aspartate (oxidase route): step 1/1.</text>
</comment>
<dbReference type="Gene3D" id="3.50.50.60">
    <property type="entry name" value="FAD/NAD(P)-binding domain"/>
    <property type="match status" value="1"/>
</dbReference>
<evidence type="ECO:0000313" key="16">
    <source>
        <dbReference type="EMBL" id="SUM86198.1"/>
    </source>
</evidence>
<evidence type="ECO:0000313" key="15">
    <source>
        <dbReference type="EMBL" id="NHA34336.1"/>
    </source>
</evidence>
<evidence type="ECO:0000256" key="5">
    <source>
        <dbReference type="ARBA" id="ARBA00021901"/>
    </source>
</evidence>
<dbReference type="EC" id="1.4.3.16" evidence="4"/>
<keyword evidence="7" id="KW-0662">Pyridine nucleotide biosynthesis</keyword>
<comment type="cofactor">
    <cofactor evidence="1">
        <name>FAD</name>
        <dbReference type="ChEBI" id="CHEBI:57692"/>
    </cofactor>
</comment>
<comment type="similarity">
    <text evidence="3">Belongs to the FAD-dependent oxidoreductase 2 family. NadB subfamily.</text>
</comment>
<keyword evidence="18" id="KW-1185">Reference proteome</keyword>
<dbReference type="SUPFAM" id="SSF46977">
    <property type="entry name" value="Succinate dehydrogenase/fumarate reductase flavoprotein C-terminal domain"/>
    <property type="match status" value="1"/>
</dbReference>
<evidence type="ECO:0000256" key="11">
    <source>
        <dbReference type="ARBA" id="ARBA00048305"/>
    </source>
</evidence>
<organism evidence="16">
    <name type="scientific">Staphylococcus schleiferi</name>
    <dbReference type="NCBI Taxonomy" id="1295"/>
    <lineage>
        <taxon>Bacteria</taxon>
        <taxon>Bacillati</taxon>
        <taxon>Bacillota</taxon>
        <taxon>Bacilli</taxon>
        <taxon>Bacillales</taxon>
        <taxon>Staphylococcaceae</taxon>
        <taxon>Staphylococcus</taxon>
    </lineage>
</organism>
<dbReference type="Proteomes" id="UP000264146">
    <property type="component" value="Chromosome"/>
</dbReference>
<dbReference type="AlphaFoldDB" id="A0A7Z7QMH2"/>
<dbReference type="GeneID" id="93788947"/>
<reference evidence="14 17" key="3">
    <citation type="submission" date="2020-11" db="EMBL/GenBank/DDBJ databases">
        <authorList>
            <consortium name="Pathogen Informatics"/>
        </authorList>
    </citation>
    <scope>NUCLEOTIDE SEQUENCE [LARGE SCALE GENOMIC DNA]</scope>
    <source>
        <strain evidence="14 17">NCTC12218</strain>
    </source>
</reference>
<dbReference type="InterPro" id="IPR036188">
    <property type="entry name" value="FAD/NAD-bd_sf"/>
</dbReference>
<dbReference type="InterPro" id="IPR027477">
    <property type="entry name" value="Succ_DH/fumarate_Rdtase_cat_sf"/>
</dbReference>
<dbReference type="UniPathway" id="UPA00253">
    <property type="reaction ID" value="UER00326"/>
</dbReference>
<dbReference type="PANTHER" id="PTHR42716:SF2">
    <property type="entry name" value="L-ASPARTATE OXIDASE, CHLOROPLASTIC"/>
    <property type="match status" value="1"/>
</dbReference>
<dbReference type="PANTHER" id="PTHR42716">
    <property type="entry name" value="L-ASPARTATE OXIDASE"/>
    <property type="match status" value="1"/>
</dbReference>
<evidence type="ECO:0000256" key="2">
    <source>
        <dbReference type="ARBA" id="ARBA00004950"/>
    </source>
</evidence>
<dbReference type="GO" id="GO:0008734">
    <property type="term" value="F:L-aspartate oxidase activity"/>
    <property type="evidence" value="ECO:0007669"/>
    <property type="project" value="UniProtKB-EC"/>
</dbReference>
<dbReference type="Pfam" id="PF02910">
    <property type="entry name" value="Succ_DH_flav_C"/>
    <property type="match status" value="1"/>
</dbReference>
<dbReference type="InterPro" id="IPR037099">
    <property type="entry name" value="Fum_R/Succ_DH_flav-like_C_sf"/>
</dbReference>
<feature type="domain" description="Fumarate reductase/succinate dehydrogenase flavoprotein-like C-terminal" evidence="13">
    <location>
        <begin position="414"/>
        <end position="494"/>
    </location>
</feature>
<dbReference type="EMBL" id="UHEF01000001">
    <property type="protein sequence ID" value="SUM86198.1"/>
    <property type="molecule type" value="Genomic_DNA"/>
</dbReference>
<protein>
    <recommendedName>
        <fullName evidence="5">L-aspartate oxidase</fullName>
        <ecNumber evidence="4">1.4.3.16</ecNumber>
    </recommendedName>
    <alternativeName>
        <fullName evidence="10">Quinolinate synthase B</fullName>
    </alternativeName>
</protein>
<evidence type="ECO:0000256" key="1">
    <source>
        <dbReference type="ARBA" id="ARBA00001974"/>
    </source>
</evidence>
<evidence type="ECO:0000313" key="14">
    <source>
        <dbReference type="EMBL" id="CAD7358605.1"/>
    </source>
</evidence>
<proteinExistence type="inferred from homology"/>
<dbReference type="Gene3D" id="3.90.700.10">
    <property type="entry name" value="Succinate dehydrogenase/fumarate reductase flavoprotein, catalytic domain"/>
    <property type="match status" value="1"/>
</dbReference>
<dbReference type="GO" id="GO:0034628">
    <property type="term" value="P:'de novo' NAD+ biosynthetic process from L-aspartate"/>
    <property type="evidence" value="ECO:0007669"/>
    <property type="project" value="TreeGrafter"/>
</dbReference>
<evidence type="ECO:0000259" key="12">
    <source>
        <dbReference type="Pfam" id="PF00890"/>
    </source>
</evidence>
<comment type="catalytic activity">
    <reaction evidence="11">
        <text>L-aspartate + O2 = iminosuccinate + H2O2</text>
        <dbReference type="Rhea" id="RHEA:25876"/>
        <dbReference type="ChEBI" id="CHEBI:15379"/>
        <dbReference type="ChEBI" id="CHEBI:16240"/>
        <dbReference type="ChEBI" id="CHEBI:29991"/>
        <dbReference type="ChEBI" id="CHEBI:77875"/>
        <dbReference type="EC" id="1.4.3.16"/>
    </reaction>
    <physiologicalReaction direction="left-to-right" evidence="11">
        <dbReference type="Rhea" id="RHEA:25877"/>
    </physiologicalReaction>
</comment>
<dbReference type="Pfam" id="PF00890">
    <property type="entry name" value="FAD_binding_2"/>
    <property type="match status" value="1"/>
</dbReference>
<dbReference type="InterPro" id="IPR003953">
    <property type="entry name" value="FAD-dep_OxRdtase_2_FAD-bd"/>
</dbReference>
<reference evidence="16" key="2">
    <citation type="submission" date="2018-06" db="EMBL/GenBank/DDBJ databases">
        <authorList>
            <consortium name="Pathogen Informatics"/>
            <person name="Doyle S."/>
        </authorList>
    </citation>
    <scope>NUCLEOTIDE SEQUENCE [LARGE SCALE GENOMIC DNA]</scope>
    <source>
        <strain evidence="16">NCTC12218</strain>
    </source>
</reference>
<evidence type="ECO:0000259" key="13">
    <source>
        <dbReference type="Pfam" id="PF02910"/>
    </source>
</evidence>
<accession>A0A7Z7QMH2</accession>
<feature type="domain" description="FAD-dependent oxidoreductase 2 FAD-binding" evidence="12">
    <location>
        <begin position="3"/>
        <end position="370"/>
    </location>
</feature>
<keyword evidence="8" id="KW-0274">FAD</keyword>
<dbReference type="Proteomes" id="UP000572988">
    <property type="component" value="Unassembled WGS sequence"/>
</dbReference>
<dbReference type="SUPFAM" id="SSF56425">
    <property type="entry name" value="Succinate dehydrogenase/fumarate reductase flavoprotein, catalytic domain"/>
    <property type="match status" value="1"/>
</dbReference>
<name>A0A7Z7QMH2_STASC</name>
<keyword evidence="9 16" id="KW-0560">Oxidoreductase</keyword>
<evidence type="ECO:0000256" key="9">
    <source>
        <dbReference type="ARBA" id="ARBA00023002"/>
    </source>
</evidence>
<reference evidence="15 18" key="1">
    <citation type="submission" date="2018-01" db="EMBL/GenBank/DDBJ databases">
        <title>Complete genome sequence of Staphylococcus Scheliferi isolated from human.</title>
        <authorList>
            <person name="Abouelkhair M.A."/>
            <person name="Bemis D.A."/>
            <person name="Kania S.A."/>
        </authorList>
    </citation>
    <scope>NUCLEOTIDE SEQUENCE [LARGE SCALE GENOMIC DNA]</scope>
    <source>
        <strain evidence="15 18">ATCC 43808</strain>
    </source>
</reference>
<keyword evidence="6" id="KW-0285">Flavoprotein</keyword>
<dbReference type="InterPro" id="IPR015939">
    <property type="entry name" value="Fum_Rdtase/Succ_DH_flav-like_C"/>
</dbReference>
<sequence length="522" mass="58580">MRVIIVGSGIAALSFIRALKSDIEVVCVTKDHLSQNNSYFAQGGICFSKYEEDQGEQHARDTFEAGAQMGDLHMLKTVIQQSYPLIEQLIDEGLPFDRDEMQHLLYGMEGAHQLPRILHAGGDQTGYFIAQHMVHHLSHPRLTIYEAMEVIDLVKNSHNEVCGVLAIDENQIQRMIEADAVVFASGGVSNVFTTHSNVSESVATGAVIALRHQLTLESMEMIQFHPTLLGTPDQAYGLVSEAVRGAGGVLINDENVAFMDDIHPMKSLAPRDVTSRAIFQQQQQGHQCYIDISEVAHFEQRFPTIFKAIQRDMPQTLAEKRIPITPGAHYTVGGIQANIHGQTQIENVFAIGEAACTNFHGANRLASNSLLEGLVMGANCAEVINQQLVSVDWEPQEQVCHIPIIERQHVQKVQQYSFEVLGVEREQKAMAHYLQMIETLLNDAPQTSTVTHEIWQNYSILKLLQTICHSALRREESRGVHYRKDYPTRETAWQDKVIEMNRGGQEHVESVVRQRKNQSILH</sequence>